<evidence type="ECO:0000313" key="9">
    <source>
        <dbReference type="Proteomes" id="UP001232992"/>
    </source>
</evidence>
<keyword evidence="2" id="KW-0902">Two-component regulatory system</keyword>
<dbReference type="EMBL" id="JAQOSQ010000008">
    <property type="protein sequence ID" value="MDJ1183511.1"/>
    <property type="molecule type" value="Genomic_DNA"/>
</dbReference>
<dbReference type="SMART" id="SM00448">
    <property type="entry name" value="REC"/>
    <property type="match status" value="1"/>
</dbReference>
<dbReference type="RefSeq" id="WP_283758165.1">
    <property type="nucleotide sequence ID" value="NZ_JAQOSQ010000008.1"/>
</dbReference>
<evidence type="ECO:0000259" key="7">
    <source>
        <dbReference type="PROSITE" id="PS51755"/>
    </source>
</evidence>
<evidence type="ECO:0000256" key="1">
    <source>
        <dbReference type="ARBA" id="ARBA00022553"/>
    </source>
</evidence>
<dbReference type="Gene3D" id="1.10.10.10">
    <property type="entry name" value="Winged helix-like DNA-binding domain superfamily/Winged helix DNA-binding domain"/>
    <property type="match status" value="1"/>
</dbReference>
<dbReference type="SUPFAM" id="SSF46894">
    <property type="entry name" value="C-terminal effector domain of the bipartite response regulators"/>
    <property type="match status" value="1"/>
</dbReference>
<dbReference type="PROSITE" id="PS51755">
    <property type="entry name" value="OMPR_PHOB"/>
    <property type="match status" value="1"/>
</dbReference>
<dbReference type="Pfam" id="PF00072">
    <property type="entry name" value="Response_reg"/>
    <property type="match status" value="1"/>
</dbReference>
<dbReference type="CDD" id="cd00383">
    <property type="entry name" value="trans_reg_C"/>
    <property type="match status" value="1"/>
</dbReference>
<dbReference type="InterPro" id="IPR016032">
    <property type="entry name" value="Sig_transdc_resp-reg_C-effctor"/>
</dbReference>
<keyword evidence="9" id="KW-1185">Reference proteome</keyword>
<feature type="domain" description="OmpR/PhoB-type" evidence="7">
    <location>
        <begin position="155"/>
        <end position="253"/>
    </location>
</feature>
<evidence type="ECO:0000256" key="4">
    <source>
        <dbReference type="PROSITE-ProRule" id="PRU00169"/>
    </source>
</evidence>
<dbReference type="Proteomes" id="UP001232992">
    <property type="component" value="Unassembled WGS sequence"/>
</dbReference>
<dbReference type="SMART" id="SM00862">
    <property type="entry name" value="Trans_reg_C"/>
    <property type="match status" value="1"/>
</dbReference>
<dbReference type="PANTHER" id="PTHR48111:SF40">
    <property type="entry name" value="PHOSPHATE REGULON TRANSCRIPTIONAL REGULATORY PROTEIN PHOB"/>
    <property type="match status" value="1"/>
</dbReference>
<protein>
    <submittedName>
        <fullName evidence="8">Response regulator transcription factor</fullName>
    </submittedName>
</protein>
<comment type="caution">
    <text evidence="8">The sequence shown here is derived from an EMBL/GenBank/DDBJ whole genome shotgun (WGS) entry which is preliminary data.</text>
</comment>
<dbReference type="PANTHER" id="PTHR48111">
    <property type="entry name" value="REGULATOR OF RPOS"/>
    <property type="match status" value="1"/>
</dbReference>
<keyword evidence="1 4" id="KW-0597">Phosphoprotein</keyword>
<proteinExistence type="predicted"/>
<evidence type="ECO:0000313" key="8">
    <source>
        <dbReference type="EMBL" id="MDJ1183511.1"/>
    </source>
</evidence>
<dbReference type="InterPro" id="IPR039420">
    <property type="entry name" value="WalR-like"/>
</dbReference>
<feature type="domain" description="Response regulatory" evidence="6">
    <location>
        <begin position="20"/>
        <end position="143"/>
    </location>
</feature>
<sequence length="253" mass="29240">MVFTLPVEPTLASAPLSLGRVLVVEDEELIRETVALSLRDEGFEVIAAEDGRGIIEMFHDREEKGDSQLDRIDAIVLDLMLPSINGLDLCRWLRQKGYTVPILILSAKGSETDRVVGLEVGADDYLTKPFGVRELVARVRALLRRNRYPLPQASRSVLRFREIALFPQECRVIVRNSEVNLSPKEFRLLELFMSHPRRVWSREQLIERVWEPDFMGDTKTVDVHIRWLREKLELDPSHPEYLLTVRGFGYRFS</sequence>
<accession>A0ABT7BWG5</accession>
<dbReference type="Gene3D" id="3.40.50.2300">
    <property type="match status" value="1"/>
</dbReference>
<gene>
    <name evidence="8" type="ORF">PMH09_09890</name>
</gene>
<dbReference type="SUPFAM" id="SSF52172">
    <property type="entry name" value="CheY-like"/>
    <property type="match status" value="1"/>
</dbReference>
<feature type="DNA-binding region" description="OmpR/PhoB-type" evidence="5">
    <location>
        <begin position="155"/>
        <end position="253"/>
    </location>
</feature>
<dbReference type="InterPro" id="IPR036388">
    <property type="entry name" value="WH-like_DNA-bd_sf"/>
</dbReference>
<evidence type="ECO:0000259" key="6">
    <source>
        <dbReference type="PROSITE" id="PS50110"/>
    </source>
</evidence>
<dbReference type="InterPro" id="IPR001789">
    <property type="entry name" value="Sig_transdc_resp-reg_receiver"/>
</dbReference>
<evidence type="ECO:0000256" key="3">
    <source>
        <dbReference type="ARBA" id="ARBA00023125"/>
    </source>
</evidence>
<dbReference type="PROSITE" id="PS50110">
    <property type="entry name" value="RESPONSE_REGULATORY"/>
    <property type="match status" value="1"/>
</dbReference>
<dbReference type="Gene3D" id="6.10.250.690">
    <property type="match status" value="1"/>
</dbReference>
<dbReference type="InterPro" id="IPR001867">
    <property type="entry name" value="OmpR/PhoB-type_DNA-bd"/>
</dbReference>
<name>A0ABT7BWG5_9CYAN</name>
<organism evidence="8 9">
    <name type="scientific">Roseofilum casamattae BLCC-M143</name>
    <dbReference type="NCBI Taxonomy" id="3022442"/>
    <lineage>
        <taxon>Bacteria</taxon>
        <taxon>Bacillati</taxon>
        <taxon>Cyanobacteriota</taxon>
        <taxon>Cyanophyceae</taxon>
        <taxon>Desertifilales</taxon>
        <taxon>Desertifilaceae</taxon>
        <taxon>Roseofilum</taxon>
        <taxon>Roseofilum casamattae</taxon>
    </lineage>
</organism>
<reference evidence="8 9" key="1">
    <citation type="submission" date="2023-01" db="EMBL/GenBank/DDBJ databases">
        <title>Novel diversity within Roseofilum (Cyanobacteria; Desertifilaceae) from marine benthic mats with descriptions of four novel species.</title>
        <authorList>
            <person name="Wang Y."/>
            <person name="Berthold D.E."/>
            <person name="Hu J."/>
            <person name="Lefler F.W."/>
            <person name="Laughinghouse H.D. IV."/>
        </authorList>
    </citation>
    <scope>NUCLEOTIDE SEQUENCE [LARGE SCALE GENOMIC DNA]</scope>
    <source>
        <strain evidence="8 9">BLCC-M143</strain>
    </source>
</reference>
<dbReference type="CDD" id="cd17574">
    <property type="entry name" value="REC_OmpR"/>
    <property type="match status" value="1"/>
</dbReference>
<dbReference type="Pfam" id="PF00486">
    <property type="entry name" value="Trans_reg_C"/>
    <property type="match status" value="1"/>
</dbReference>
<evidence type="ECO:0000256" key="2">
    <source>
        <dbReference type="ARBA" id="ARBA00023012"/>
    </source>
</evidence>
<feature type="modified residue" description="4-aspartylphosphate" evidence="4">
    <location>
        <position position="78"/>
    </location>
</feature>
<dbReference type="InterPro" id="IPR011006">
    <property type="entry name" value="CheY-like_superfamily"/>
</dbReference>
<keyword evidence="3 5" id="KW-0238">DNA-binding</keyword>
<evidence type="ECO:0000256" key="5">
    <source>
        <dbReference type="PROSITE-ProRule" id="PRU01091"/>
    </source>
</evidence>